<dbReference type="PANTHER" id="PTHR47385">
    <property type="entry name" value="CALPONIN"/>
    <property type="match status" value="1"/>
</dbReference>
<dbReference type="Pfam" id="PF00307">
    <property type="entry name" value="CH"/>
    <property type="match status" value="1"/>
</dbReference>
<name>A0A7I8W664_9ANNE</name>
<dbReference type="InterPro" id="IPR050606">
    <property type="entry name" value="Calponin-like"/>
</dbReference>
<dbReference type="SUPFAM" id="SSF47576">
    <property type="entry name" value="Calponin-homology domain, CH-domain"/>
    <property type="match status" value="1"/>
</dbReference>
<dbReference type="PRINTS" id="PR00888">
    <property type="entry name" value="SM22CALPONIN"/>
</dbReference>
<dbReference type="PANTHER" id="PTHR47385:SF14">
    <property type="entry name" value="TRANSGELIN"/>
    <property type="match status" value="1"/>
</dbReference>
<protein>
    <submittedName>
        <fullName evidence="3">DgyrCDS12346</fullName>
    </submittedName>
</protein>
<gene>
    <name evidence="3" type="ORF">DGYR_LOCUS11639</name>
</gene>
<accession>A0A7I8W664</accession>
<evidence type="ECO:0000259" key="2">
    <source>
        <dbReference type="PROSITE" id="PS50021"/>
    </source>
</evidence>
<dbReference type="EMBL" id="CAJFCJ010000020">
    <property type="protein sequence ID" value="CAD5124038.1"/>
    <property type="molecule type" value="Genomic_DNA"/>
</dbReference>
<comment type="caution">
    <text evidence="3">The sequence shown here is derived from an EMBL/GenBank/DDBJ whole genome shotgun (WGS) entry which is preliminary data.</text>
</comment>
<keyword evidence="1" id="KW-0175">Coiled coil</keyword>
<keyword evidence="4" id="KW-1185">Reference proteome</keyword>
<feature type="domain" description="Calponin-homology (CH)" evidence="2">
    <location>
        <begin position="24"/>
        <end position="142"/>
    </location>
</feature>
<proteinExistence type="predicted"/>
<feature type="coiled-coil region" evidence="1">
    <location>
        <begin position="160"/>
        <end position="187"/>
    </location>
</feature>
<dbReference type="GO" id="GO:0007015">
    <property type="term" value="P:actin filament organization"/>
    <property type="evidence" value="ECO:0007669"/>
    <property type="project" value="TreeGrafter"/>
</dbReference>
<organism evidence="3 4">
    <name type="scientific">Dimorphilus gyrociliatus</name>
    <dbReference type="NCBI Taxonomy" id="2664684"/>
    <lineage>
        <taxon>Eukaryota</taxon>
        <taxon>Metazoa</taxon>
        <taxon>Spiralia</taxon>
        <taxon>Lophotrochozoa</taxon>
        <taxon>Annelida</taxon>
        <taxon>Polychaeta</taxon>
        <taxon>Polychaeta incertae sedis</taxon>
        <taxon>Dinophilidae</taxon>
        <taxon>Dimorphilus</taxon>
    </lineage>
</organism>
<dbReference type="GO" id="GO:0051015">
    <property type="term" value="F:actin filament binding"/>
    <property type="evidence" value="ECO:0007669"/>
    <property type="project" value="TreeGrafter"/>
</dbReference>
<dbReference type="Proteomes" id="UP000549394">
    <property type="component" value="Unassembled WGS sequence"/>
</dbReference>
<dbReference type="InterPro" id="IPR036872">
    <property type="entry name" value="CH_dom_sf"/>
</dbReference>
<dbReference type="InterPro" id="IPR003096">
    <property type="entry name" value="SM22_calponin"/>
</dbReference>
<dbReference type="Gene3D" id="1.10.418.10">
    <property type="entry name" value="Calponin-like domain"/>
    <property type="match status" value="1"/>
</dbReference>
<dbReference type="PROSITE" id="PS50021">
    <property type="entry name" value="CH"/>
    <property type="match status" value="1"/>
</dbReference>
<dbReference type="InterPro" id="IPR001715">
    <property type="entry name" value="CH_dom"/>
</dbReference>
<evidence type="ECO:0000313" key="4">
    <source>
        <dbReference type="Proteomes" id="UP000549394"/>
    </source>
</evidence>
<dbReference type="OrthoDB" id="21595at2759"/>
<dbReference type="SMART" id="SM00033">
    <property type="entry name" value="CH"/>
    <property type="match status" value="1"/>
</dbReference>
<sequence>MANRIEKGGLDAEVVAKIDSKYDKVLAERCMKWIKACIDVSGQRVDLKISGERADVFGQLKDGRILARLANAFKPKIISEKVIEKANMPFKQMELIGHFLQTTTSVGVPDYELFMVESVDLYENQNLQQVIVCLASLAKRIQFPLIMDEFSKSESDLSTVENLQDTLDEQKIKLDNQRLQYEEWRSHFERRKDDLLFRARILLEKRRNDRRISENDEELKKNRKWTSRTDFHSFRKYNSYIRSKTELEEYYRRLFNGPLEDCIKVRKIGRFKTS</sequence>
<evidence type="ECO:0000256" key="1">
    <source>
        <dbReference type="SAM" id="Coils"/>
    </source>
</evidence>
<dbReference type="GO" id="GO:0015629">
    <property type="term" value="C:actin cytoskeleton"/>
    <property type="evidence" value="ECO:0007669"/>
    <property type="project" value="TreeGrafter"/>
</dbReference>
<reference evidence="3 4" key="1">
    <citation type="submission" date="2020-08" db="EMBL/GenBank/DDBJ databases">
        <authorList>
            <person name="Hejnol A."/>
        </authorList>
    </citation>
    <scope>NUCLEOTIDE SEQUENCE [LARGE SCALE GENOMIC DNA]</scope>
</reference>
<dbReference type="AlphaFoldDB" id="A0A7I8W664"/>
<evidence type="ECO:0000313" key="3">
    <source>
        <dbReference type="EMBL" id="CAD5124038.1"/>
    </source>
</evidence>